<dbReference type="SUPFAM" id="SSF57184">
    <property type="entry name" value="Growth factor receptor domain"/>
    <property type="match status" value="1"/>
</dbReference>
<evidence type="ECO:0000256" key="8">
    <source>
        <dbReference type="PROSITE-ProRule" id="PRU00076"/>
    </source>
</evidence>
<comment type="caution">
    <text evidence="8">Lacks conserved residue(s) required for the propagation of feature annotation.</text>
</comment>
<reference evidence="10 11" key="1">
    <citation type="journal article" date="2013" name="Proc. Natl. Acad. Sci. U.S.A.">
        <title>The king cobra genome reveals dynamic gene evolution and adaptation in the snake venom system.</title>
        <authorList>
            <person name="Vonk F.J."/>
            <person name="Casewell N.R."/>
            <person name="Henkel C.V."/>
            <person name="Heimberg A.M."/>
            <person name="Jansen H.J."/>
            <person name="McCleary R.J."/>
            <person name="Kerkkamp H.M."/>
            <person name="Vos R.A."/>
            <person name="Guerreiro I."/>
            <person name="Calvete J.J."/>
            <person name="Wuster W."/>
            <person name="Woods A.E."/>
            <person name="Logan J.M."/>
            <person name="Harrison R.A."/>
            <person name="Castoe T.A."/>
            <person name="de Koning A.P."/>
            <person name="Pollock D.D."/>
            <person name="Yandell M."/>
            <person name="Calderon D."/>
            <person name="Renjifo C."/>
            <person name="Currier R.B."/>
            <person name="Salgado D."/>
            <person name="Pla D."/>
            <person name="Sanz L."/>
            <person name="Hyder A.S."/>
            <person name="Ribeiro J.M."/>
            <person name="Arntzen J.W."/>
            <person name="van den Thillart G.E."/>
            <person name="Boetzer M."/>
            <person name="Pirovano W."/>
            <person name="Dirks R.P."/>
            <person name="Spaink H.P."/>
            <person name="Duboule D."/>
            <person name="McGlinn E."/>
            <person name="Kini R.M."/>
            <person name="Richardson M.K."/>
        </authorList>
    </citation>
    <scope>NUCLEOTIDE SEQUENCE</scope>
    <source>
        <tissue evidence="10">Blood</tissue>
    </source>
</reference>
<dbReference type="FunFam" id="2.10.25.10:FF:000005">
    <property type="entry name" value="Fibrillin 2"/>
    <property type="match status" value="1"/>
</dbReference>
<keyword evidence="3 8" id="KW-0245">EGF-like domain</keyword>
<evidence type="ECO:0000256" key="1">
    <source>
        <dbReference type="ARBA" id="ARBA00004613"/>
    </source>
</evidence>
<dbReference type="EMBL" id="AZIM01006314">
    <property type="protein sequence ID" value="ETE58765.1"/>
    <property type="molecule type" value="Genomic_DNA"/>
</dbReference>
<dbReference type="CDD" id="cd00054">
    <property type="entry name" value="EGF_CA"/>
    <property type="match status" value="2"/>
</dbReference>
<keyword evidence="2" id="KW-0964">Secreted</keyword>
<feature type="domain" description="EGF-like" evidence="9">
    <location>
        <begin position="28"/>
        <end position="69"/>
    </location>
</feature>
<dbReference type="PROSITE" id="PS01187">
    <property type="entry name" value="EGF_CA"/>
    <property type="match status" value="1"/>
</dbReference>
<evidence type="ECO:0000256" key="2">
    <source>
        <dbReference type="ARBA" id="ARBA00022525"/>
    </source>
</evidence>
<evidence type="ECO:0000259" key="9">
    <source>
        <dbReference type="PROSITE" id="PS50026"/>
    </source>
</evidence>
<evidence type="ECO:0000256" key="6">
    <source>
        <dbReference type="ARBA" id="ARBA00023157"/>
    </source>
</evidence>
<dbReference type="Pfam" id="PF07645">
    <property type="entry name" value="EGF_CA"/>
    <property type="match status" value="3"/>
</dbReference>
<comment type="caution">
    <text evidence="10">The sequence shown here is derived from an EMBL/GenBank/DDBJ whole genome shotgun (WGS) entry which is preliminary data.</text>
</comment>
<feature type="disulfide bond" evidence="8">
    <location>
        <begin position="74"/>
        <end position="84"/>
    </location>
</feature>
<dbReference type="AlphaFoldDB" id="V8N9J0"/>
<accession>V8N9J0</accession>
<dbReference type="PANTHER" id="PTHR47333">
    <property type="entry name" value="VON WILLEBRAND FACTOR C AND EGF DOMAIN-CONTAINING PROTEIN"/>
    <property type="match status" value="1"/>
</dbReference>
<dbReference type="InterPro" id="IPR018097">
    <property type="entry name" value="EGF_Ca-bd_CS"/>
</dbReference>
<dbReference type="InterPro" id="IPR000152">
    <property type="entry name" value="EGF-type_Asp/Asn_hydroxyl_site"/>
</dbReference>
<dbReference type="Proteomes" id="UP000018936">
    <property type="component" value="Unassembled WGS sequence"/>
</dbReference>
<evidence type="ECO:0000256" key="3">
    <source>
        <dbReference type="ARBA" id="ARBA00022536"/>
    </source>
</evidence>
<keyword evidence="6 8" id="KW-1015">Disulfide bond</keyword>
<dbReference type="InterPro" id="IPR052080">
    <property type="entry name" value="vWF_C/EGF_Fibrillin"/>
</dbReference>
<dbReference type="GO" id="GO:0005576">
    <property type="term" value="C:extracellular region"/>
    <property type="evidence" value="ECO:0007669"/>
    <property type="project" value="UniProtKB-SubCell"/>
</dbReference>
<dbReference type="GO" id="GO:0005509">
    <property type="term" value="F:calcium ion binding"/>
    <property type="evidence" value="ECO:0007669"/>
    <property type="project" value="InterPro"/>
</dbReference>
<dbReference type="InterPro" id="IPR009030">
    <property type="entry name" value="Growth_fac_rcpt_cys_sf"/>
</dbReference>
<name>V8N9J0_OPHHA</name>
<keyword evidence="11" id="KW-1185">Reference proteome</keyword>
<dbReference type="OrthoDB" id="446173at2759"/>
<dbReference type="FunFam" id="2.10.25.10:FF:000141">
    <property type="entry name" value="Fibrillin 2"/>
    <property type="match status" value="1"/>
</dbReference>
<evidence type="ECO:0000313" key="11">
    <source>
        <dbReference type="Proteomes" id="UP000018936"/>
    </source>
</evidence>
<gene>
    <name evidence="10" type="ORF">L345_15513</name>
</gene>
<sequence>MCENLRGSYRCICNLGYESDPTGKNCVDVDECAINRLLCDNGLCRNTPGSYSCSCPKGFVFRTETDTCEDINECTSNPCVNGLCRNNAGSFACECSPGSKLDPSGTICVGKELP</sequence>
<feature type="domain" description="EGF-like" evidence="9">
    <location>
        <begin position="70"/>
        <end position="109"/>
    </location>
</feature>
<evidence type="ECO:0000256" key="7">
    <source>
        <dbReference type="ARBA" id="ARBA00023180"/>
    </source>
</evidence>
<dbReference type="SMART" id="SM00179">
    <property type="entry name" value="EGF_CA"/>
    <property type="match status" value="3"/>
</dbReference>
<dbReference type="InterPro" id="IPR049883">
    <property type="entry name" value="NOTCH1_EGF-like"/>
</dbReference>
<dbReference type="PROSITE" id="PS01186">
    <property type="entry name" value="EGF_2"/>
    <property type="match status" value="2"/>
</dbReference>
<dbReference type="PROSITE" id="PS50026">
    <property type="entry name" value="EGF_3"/>
    <property type="match status" value="2"/>
</dbReference>
<evidence type="ECO:0000256" key="5">
    <source>
        <dbReference type="ARBA" id="ARBA00022737"/>
    </source>
</evidence>
<organism evidence="10 11">
    <name type="scientific">Ophiophagus hannah</name>
    <name type="common">King cobra</name>
    <name type="synonym">Naja hannah</name>
    <dbReference type="NCBI Taxonomy" id="8665"/>
    <lineage>
        <taxon>Eukaryota</taxon>
        <taxon>Metazoa</taxon>
        <taxon>Chordata</taxon>
        <taxon>Craniata</taxon>
        <taxon>Vertebrata</taxon>
        <taxon>Euteleostomi</taxon>
        <taxon>Lepidosauria</taxon>
        <taxon>Squamata</taxon>
        <taxon>Bifurcata</taxon>
        <taxon>Unidentata</taxon>
        <taxon>Episquamata</taxon>
        <taxon>Toxicofera</taxon>
        <taxon>Serpentes</taxon>
        <taxon>Colubroidea</taxon>
        <taxon>Elapidae</taxon>
        <taxon>Elapinae</taxon>
        <taxon>Ophiophagus</taxon>
    </lineage>
</organism>
<evidence type="ECO:0000256" key="4">
    <source>
        <dbReference type="ARBA" id="ARBA00022729"/>
    </source>
</evidence>
<feature type="non-terminal residue" evidence="10">
    <location>
        <position position="1"/>
    </location>
</feature>
<evidence type="ECO:0000313" key="10">
    <source>
        <dbReference type="EMBL" id="ETE58765.1"/>
    </source>
</evidence>
<keyword evidence="5" id="KW-0677">Repeat</keyword>
<keyword evidence="7" id="KW-0325">Glycoprotein</keyword>
<dbReference type="InterPro" id="IPR001881">
    <property type="entry name" value="EGF-like_Ca-bd_dom"/>
</dbReference>
<dbReference type="PROSITE" id="PS00010">
    <property type="entry name" value="ASX_HYDROXYL"/>
    <property type="match status" value="2"/>
</dbReference>
<dbReference type="Gene3D" id="2.10.25.10">
    <property type="entry name" value="Laminin"/>
    <property type="match status" value="3"/>
</dbReference>
<comment type="subcellular location">
    <subcellularLocation>
        <location evidence="1">Secreted</location>
    </subcellularLocation>
</comment>
<proteinExistence type="predicted"/>
<dbReference type="PANTHER" id="PTHR47333:SF4">
    <property type="entry name" value="EGF-LIKE DOMAIN-CONTAINING PROTEIN"/>
    <property type="match status" value="1"/>
</dbReference>
<protein>
    <recommendedName>
        <fullName evidence="9">EGF-like domain-containing protein</fullName>
    </recommendedName>
</protein>
<keyword evidence="4" id="KW-0732">Signal</keyword>
<dbReference type="SMART" id="SM00181">
    <property type="entry name" value="EGF"/>
    <property type="match status" value="2"/>
</dbReference>
<dbReference type="InterPro" id="IPR000742">
    <property type="entry name" value="EGF"/>
</dbReference>